<dbReference type="RefSeq" id="WP_013326301.1">
    <property type="nucleotide sequence ID" value="NC_014506.1"/>
</dbReference>
<dbReference type="Proteomes" id="UP000007803">
    <property type="component" value="Chromosome"/>
</dbReference>
<dbReference type="Pfam" id="PF02663">
    <property type="entry name" value="FmdE"/>
    <property type="match status" value="1"/>
</dbReference>
<dbReference type="eggNOG" id="COG2191">
    <property type="taxonomic scope" value="Bacteria"/>
</dbReference>
<reference evidence="3" key="1">
    <citation type="journal article" date="2010" name="Stand. Genomic Sci.">
        <title>Complete genome sequence of Sulfurimonas autotrophica type strain (OK10).</title>
        <authorList>
            <person name="Sikorski J."/>
            <person name="Munk C."/>
            <person name="Lapidus A."/>
            <person name="Djao O."/>
            <person name="Lucas S."/>
            <person name="Glavina Del Rio T."/>
            <person name="Nolan M."/>
            <person name="Tice H."/>
            <person name="Han C."/>
            <person name="Cheng J."/>
            <person name="Tapia R."/>
            <person name="Goodwin L."/>
            <person name="Pitluck S."/>
            <person name="Liolios K."/>
            <person name="Ivanova N."/>
            <person name="Mavromatis K."/>
            <person name="Mikhailova N."/>
            <person name="Pati A."/>
            <person name="Sims D."/>
            <person name="Meincke L."/>
            <person name="Brettin T."/>
            <person name="Detter J."/>
            <person name="Chen A."/>
            <person name="Palaniappan K."/>
            <person name="Land M."/>
            <person name="Hauser L."/>
            <person name="Chang Y."/>
            <person name="Jeffries C."/>
            <person name="Rohde M."/>
            <person name="Lang E."/>
            <person name="Spring S."/>
            <person name="Goker M."/>
            <person name="Woyke T."/>
            <person name="Bristow J."/>
            <person name="Eisen J."/>
            <person name="Markowitz V."/>
            <person name="Hugenholtz P."/>
            <person name="Kyrpides N."/>
            <person name="Klenk H."/>
        </authorList>
    </citation>
    <scope>NUCLEOTIDE SEQUENCE [LARGE SCALE GENOMIC DNA]</scope>
    <source>
        <strain evidence="3">ATCC BAA-671 / DSM 16294 / JCM 11897 / OK10</strain>
    </source>
</reference>
<keyword evidence="3" id="KW-1185">Reference proteome</keyword>
<dbReference type="InterPro" id="IPR003814">
    <property type="entry name" value="FmdEsu_dom"/>
</dbReference>
<name>E0UP81_SULAO</name>
<sequence>MKTTLTKVVLGTILTGTLAFGGNPLYEKAGTINIVDHKAMVAGSKAPGHDNFKISLEDTGIITGHICGCTTAAFIITKNALKKLYPNTTPLRRGVNVEMSTYNMDIVDAITYLTGTRFNRAQTNYDFIIDPNLQGKKGTITIKFTRKDNKKSVTAVIDRMKILSKEEAKVIQTIKPKVGQHKATKQEIMKLAKIQQEVVKKIITNLPQGSISYSSK</sequence>
<dbReference type="EMBL" id="CP002205">
    <property type="protein sequence ID" value="ADN08545.1"/>
    <property type="molecule type" value="Genomic_DNA"/>
</dbReference>
<feature type="domain" description="Formylmethanofuran dehydrogenase subunit E" evidence="1">
    <location>
        <begin position="64"/>
        <end position="204"/>
    </location>
</feature>
<dbReference type="AlphaFoldDB" id="E0UP81"/>
<dbReference type="Gene3D" id="3.30.1330.130">
    <property type="match status" value="1"/>
</dbReference>
<dbReference type="STRING" id="563040.Saut_0496"/>
<evidence type="ECO:0000313" key="2">
    <source>
        <dbReference type="EMBL" id="ADN08545.1"/>
    </source>
</evidence>
<dbReference type="KEGG" id="sua:Saut_0496"/>
<evidence type="ECO:0000313" key="3">
    <source>
        <dbReference type="Proteomes" id="UP000007803"/>
    </source>
</evidence>
<evidence type="ECO:0000259" key="1">
    <source>
        <dbReference type="Pfam" id="PF02663"/>
    </source>
</evidence>
<proteinExistence type="predicted"/>
<dbReference type="OrthoDB" id="824310at2"/>
<protein>
    <recommendedName>
        <fullName evidence="1">Formylmethanofuran dehydrogenase subunit E domain-containing protein</fullName>
    </recommendedName>
</protein>
<gene>
    <name evidence="2" type="ordered locus">Saut_0496</name>
</gene>
<dbReference type="HOGENOM" id="CLU_1277071_0_0_7"/>
<organism evidence="2 3">
    <name type="scientific">Sulfurimonas autotrophica (strain ATCC BAA-671 / DSM 16294 / JCM 11897 / OK10)</name>
    <dbReference type="NCBI Taxonomy" id="563040"/>
    <lineage>
        <taxon>Bacteria</taxon>
        <taxon>Pseudomonadati</taxon>
        <taxon>Campylobacterota</taxon>
        <taxon>Epsilonproteobacteria</taxon>
        <taxon>Campylobacterales</taxon>
        <taxon>Sulfurimonadaceae</taxon>
        <taxon>Sulfurimonas</taxon>
    </lineage>
</organism>
<accession>E0UP81</accession>